<evidence type="ECO:0000256" key="1">
    <source>
        <dbReference type="SAM" id="SignalP"/>
    </source>
</evidence>
<dbReference type="AlphaFoldDB" id="A0AAV4WD07"/>
<sequence>MHFLLPPMCLFLRRFGFGTTESEPIVDAVPTVKDSGSSVLTFSDAGFGGDEFLTRLLTEERVSNGR</sequence>
<reference evidence="2 3" key="1">
    <citation type="submission" date="2021-06" db="EMBL/GenBank/DDBJ databases">
        <title>Caerostris extrusa draft genome.</title>
        <authorList>
            <person name="Kono N."/>
            <person name="Arakawa K."/>
        </authorList>
    </citation>
    <scope>NUCLEOTIDE SEQUENCE [LARGE SCALE GENOMIC DNA]</scope>
</reference>
<protein>
    <submittedName>
        <fullName evidence="2">Uncharacterized protein</fullName>
    </submittedName>
</protein>
<feature type="signal peptide" evidence="1">
    <location>
        <begin position="1"/>
        <end position="22"/>
    </location>
</feature>
<dbReference type="EMBL" id="BPLR01015966">
    <property type="protein sequence ID" value="GIY80109.1"/>
    <property type="molecule type" value="Genomic_DNA"/>
</dbReference>
<feature type="non-terminal residue" evidence="2">
    <location>
        <position position="66"/>
    </location>
</feature>
<evidence type="ECO:0000313" key="2">
    <source>
        <dbReference type="EMBL" id="GIY80109.1"/>
    </source>
</evidence>
<evidence type="ECO:0000313" key="3">
    <source>
        <dbReference type="Proteomes" id="UP001054945"/>
    </source>
</evidence>
<name>A0AAV4WD07_CAEEX</name>
<gene>
    <name evidence="2" type="ORF">CEXT_235161</name>
</gene>
<keyword evidence="3" id="KW-1185">Reference proteome</keyword>
<comment type="caution">
    <text evidence="2">The sequence shown here is derived from an EMBL/GenBank/DDBJ whole genome shotgun (WGS) entry which is preliminary data.</text>
</comment>
<proteinExistence type="predicted"/>
<feature type="chain" id="PRO_5043786337" evidence="1">
    <location>
        <begin position="23"/>
        <end position="66"/>
    </location>
</feature>
<keyword evidence="1" id="KW-0732">Signal</keyword>
<dbReference type="Proteomes" id="UP001054945">
    <property type="component" value="Unassembled WGS sequence"/>
</dbReference>
<organism evidence="2 3">
    <name type="scientific">Caerostris extrusa</name>
    <name type="common">Bark spider</name>
    <name type="synonym">Caerostris bankana</name>
    <dbReference type="NCBI Taxonomy" id="172846"/>
    <lineage>
        <taxon>Eukaryota</taxon>
        <taxon>Metazoa</taxon>
        <taxon>Ecdysozoa</taxon>
        <taxon>Arthropoda</taxon>
        <taxon>Chelicerata</taxon>
        <taxon>Arachnida</taxon>
        <taxon>Araneae</taxon>
        <taxon>Araneomorphae</taxon>
        <taxon>Entelegynae</taxon>
        <taxon>Araneoidea</taxon>
        <taxon>Araneidae</taxon>
        <taxon>Caerostris</taxon>
    </lineage>
</organism>
<accession>A0AAV4WD07</accession>